<evidence type="ECO:0000256" key="7">
    <source>
        <dbReference type="ARBA" id="ARBA00023098"/>
    </source>
</evidence>
<evidence type="ECO:0000256" key="5">
    <source>
        <dbReference type="ARBA" id="ARBA00022516"/>
    </source>
</evidence>
<dbReference type="EC" id="4.1.1.65" evidence="3"/>
<evidence type="ECO:0000256" key="11">
    <source>
        <dbReference type="ARBA" id="ARBA00023264"/>
    </source>
</evidence>
<dbReference type="UniPathway" id="UPA00558"/>
<comment type="cofactor">
    <cofactor evidence="1">
        <name>pyruvate</name>
        <dbReference type="ChEBI" id="CHEBI:15361"/>
    </cofactor>
</comment>
<evidence type="ECO:0000256" key="2">
    <source>
        <dbReference type="ARBA" id="ARBA00005189"/>
    </source>
</evidence>
<dbReference type="GO" id="GO:0004609">
    <property type="term" value="F:phosphatidylserine decarboxylase activity"/>
    <property type="evidence" value="ECO:0007669"/>
    <property type="project" value="UniProtKB-EC"/>
</dbReference>
<dbReference type="NCBIfam" id="TIGR00163">
    <property type="entry name" value="PS_decarb"/>
    <property type="match status" value="1"/>
</dbReference>
<protein>
    <recommendedName>
        <fullName evidence="3">phosphatidylserine decarboxylase</fullName>
        <ecNumber evidence="3">4.1.1.65</ecNumber>
    </recommendedName>
</protein>
<dbReference type="InterPro" id="IPR003817">
    <property type="entry name" value="PS_Dcarbxylase"/>
</dbReference>
<evidence type="ECO:0000313" key="14">
    <source>
        <dbReference type="EMBL" id="SFV80964.1"/>
    </source>
</evidence>
<keyword evidence="7" id="KW-0443">Lipid metabolism</keyword>
<reference evidence="14" key="1">
    <citation type="submission" date="2016-10" db="EMBL/GenBank/DDBJ databases">
        <authorList>
            <person name="de Groot N.N."/>
        </authorList>
    </citation>
    <scope>NUCLEOTIDE SEQUENCE</scope>
</reference>
<keyword evidence="10 14" id="KW-0456">Lyase</keyword>
<name>A0A1W1DI70_9ZZZZ</name>
<evidence type="ECO:0000256" key="10">
    <source>
        <dbReference type="ARBA" id="ARBA00023239"/>
    </source>
</evidence>
<accession>A0A1W1DI70</accession>
<evidence type="ECO:0000256" key="1">
    <source>
        <dbReference type="ARBA" id="ARBA00001928"/>
    </source>
</evidence>
<evidence type="ECO:0000256" key="3">
    <source>
        <dbReference type="ARBA" id="ARBA00012243"/>
    </source>
</evidence>
<sequence length="268" mass="31038">MQYLLPQHWLSKLMFRFARIENTWLKNTFTHWFVKTYQVDLSEAKREHVEDYKHFNDFFTRSLKPSARVIDKSQIICPVDGAVSQVGKINASQIVQAKNRLYNVEQLLGNDIRSSEFTEGFFTTIYLSPKDYHRIHMPYDGTLLSMSYIPGDLFSVNQQTTENIDNLFARNERVVCYFETEFGLCAFVLVGAIFVGSMQTVWHGQINPPYKKQVQHFDYQSQEITLKKGDELGRFNMGSTVVMLMPNQDNQFTLQAGEVVKMGQSLLA</sequence>
<evidence type="ECO:0000256" key="12">
    <source>
        <dbReference type="ARBA" id="ARBA00023317"/>
    </source>
</evidence>
<dbReference type="InterPro" id="IPR033178">
    <property type="entry name" value="PSD_type1_pro"/>
</dbReference>
<evidence type="ECO:0000256" key="4">
    <source>
        <dbReference type="ARBA" id="ARBA00022475"/>
    </source>
</evidence>
<keyword evidence="6" id="KW-0210">Decarboxylase</keyword>
<dbReference type="GO" id="GO:0006646">
    <property type="term" value="P:phosphatidylethanolamine biosynthetic process"/>
    <property type="evidence" value="ECO:0007669"/>
    <property type="project" value="UniProtKB-UniPathway"/>
</dbReference>
<gene>
    <name evidence="14" type="ORF">MNB_SUP05-13-65</name>
</gene>
<evidence type="ECO:0000256" key="13">
    <source>
        <dbReference type="ARBA" id="ARBA00024326"/>
    </source>
</evidence>
<comment type="pathway">
    <text evidence="13">Phospholipid metabolism; phosphatidylethanolamine biosynthesis.</text>
</comment>
<comment type="pathway">
    <text evidence="2">Lipid metabolism.</text>
</comment>
<evidence type="ECO:0000256" key="9">
    <source>
        <dbReference type="ARBA" id="ARBA00023209"/>
    </source>
</evidence>
<organism evidence="14">
    <name type="scientific">hydrothermal vent metagenome</name>
    <dbReference type="NCBI Taxonomy" id="652676"/>
    <lineage>
        <taxon>unclassified sequences</taxon>
        <taxon>metagenomes</taxon>
        <taxon>ecological metagenomes</taxon>
    </lineage>
</organism>
<evidence type="ECO:0000256" key="8">
    <source>
        <dbReference type="ARBA" id="ARBA00023136"/>
    </source>
</evidence>
<dbReference type="PANTHER" id="PTHR10067">
    <property type="entry name" value="PHOSPHATIDYLSERINE DECARBOXYLASE"/>
    <property type="match status" value="1"/>
</dbReference>
<evidence type="ECO:0000256" key="6">
    <source>
        <dbReference type="ARBA" id="ARBA00022793"/>
    </source>
</evidence>
<proteinExistence type="inferred from homology"/>
<dbReference type="InterPro" id="IPR033177">
    <property type="entry name" value="PSD-B"/>
</dbReference>
<dbReference type="EMBL" id="FPHU01000120">
    <property type="protein sequence ID" value="SFV80964.1"/>
    <property type="molecule type" value="Genomic_DNA"/>
</dbReference>
<keyword evidence="4" id="KW-1003">Cell membrane</keyword>
<keyword evidence="11" id="KW-1208">Phospholipid metabolism</keyword>
<keyword evidence="5" id="KW-0444">Lipid biosynthesis</keyword>
<keyword evidence="9" id="KW-0594">Phospholipid biosynthesis</keyword>
<keyword evidence="8" id="KW-0472">Membrane</keyword>
<dbReference type="AlphaFoldDB" id="A0A1W1DI70"/>
<keyword evidence="12" id="KW-0670">Pyruvate</keyword>
<dbReference type="HAMAP" id="MF_00662">
    <property type="entry name" value="PS_decarb_PSD_B_type1"/>
    <property type="match status" value="1"/>
</dbReference>
<dbReference type="PANTHER" id="PTHR10067:SF6">
    <property type="entry name" value="PHOSPHATIDYLSERINE DECARBOXYLASE PROENZYME, MITOCHONDRIAL"/>
    <property type="match status" value="1"/>
</dbReference>
<dbReference type="Pfam" id="PF02666">
    <property type="entry name" value="PS_Dcarbxylase"/>
    <property type="match status" value="1"/>
</dbReference>